<evidence type="ECO:0000313" key="13">
    <source>
        <dbReference type="Proteomes" id="UP000094463"/>
    </source>
</evidence>
<organism evidence="12 13">
    <name type="scientific">Salisediminibacterium beveridgei</name>
    <dbReference type="NCBI Taxonomy" id="632773"/>
    <lineage>
        <taxon>Bacteria</taxon>
        <taxon>Bacillati</taxon>
        <taxon>Bacillota</taxon>
        <taxon>Bacilli</taxon>
        <taxon>Bacillales</taxon>
        <taxon>Bacillaceae</taxon>
        <taxon>Salisediminibacterium</taxon>
    </lineage>
</organism>
<dbReference type="InterPro" id="IPR002208">
    <property type="entry name" value="SecY/SEC61-alpha"/>
</dbReference>
<protein>
    <recommendedName>
        <fullName evidence="9 10">Protein translocase subunit SecY</fullName>
    </recommendedName>
</protein>
<keyword evidence="4 10" id="KW-0812">Transmembrane</keyword>
<dbReference type="RefSeq" id="WP_069364125.1">
    <property type="nucleotide sequence ID" value="NZ_CP012502.1"/>
</dbReference>
<reference evidence="12 13" key="1">
    <citation type="submission" date="2015-08" db="EMBL/GenBank/DDBJ databases">
        <title>The complete genome sequence of Bacillus beveridgei MLTeJB.</title>
        <authorList>
            <person name="Hanson T.E."/>
            <person name="Mesa C."/>
            <person name="Basesman S.M."/>
            <person name="Oremland R.S."/>
        </authorList>
    </citation>
    <scope>NUCLEOTIDE SEQUENCE [LARGE SCALE GENOMIC DNA]</scope>
    <source>
        <strain evidence="12 13">MLTeJB</strain>
    </source>
</reference>
<dbReference type="PANTHER" id="PTHR10906">
    <property type="entry name" value="SECY/SEC61-ALPHA FAMILY MEMBER"/>
    <property type="match status" value="1"/>
</dbReference>
<dbReference type="PRINTS" id="PR00303">
    <property type="entry name" value="SECYTRNLCASE"/>
</dbReference>
<keyword evidence="13" id="KW-1185">Reference proteome</keyword>
<keyword evidence="8 10" id="KW-0472">Membrane</keyword>
<feature type="transmembrane region" description="Helical" evidence="10">
    <location>
        <begin position="114"/>
        <end position="132"/>
    </location>
</feature>
<dbReference type="PATRIC" id="fig|632773.3.peg.651"/>
<dbReference type="SUPFAM" id="SSF103491">
    <property type="entry name" value="Preprotein translocase SecY subunit"/>
    <property type="match status" value="1"/>
</dbReference>
<evidence type="ECO:0000256" key="5">
    <source>
        <dbReference type="ARBA" id="ARBA00022927"/>
    </source>
</evidence>
<dbReference type="EMBL" id="CP012502">
    <property type="protein sequence ID" value="AOM81999.1"/>
    <property type="molecule type" value="Genomic_DNA"/>
</dbReference>
<evidence type="ECO:0000256" key="1">
    <source>
        <dbReference type="ARBA" id="ARBA00004141"/>
    </source>
</evidence>
<dbReference type="GO" id="GO:0005886">
    <property type="term" value="C:plasma membrane"/>
    <property type="evidence" value="ECO:0007669"/>
    <property type="project" value="UniProtKB-SubCell"/>
</dbReference>
<evidence type="ECO:0000256" key="3">
    <source>
        <dbReference type="ARBA" id="ARBA00022448"/>
    </source>
</evidence>
<evidence type="ECO:0000313" key="12">
    <source>
        <dbReference type="EMBL" id="AOM81999.1"/>
    </source>
</evidence>
<comment type="function">
    <text evidence="10">The central subunit of the protein translocation channel SecYEG. Consists of two halves formed by TMs 1-5 and 6-10. These two domains form a lateral gate at the front which open onto the bilayer between TMs 2 and 7, and are clamped together by SecE at the back. The channel is closed by both a pore ring composed of hydrophobic SecY resides and a short helix (helix 2A) on the extracellular side of the membrane which forms a plug. The plug probably moves laterally to allow the channel to open. The ring and the pore may move independently.</text>
</comment>
<feature type="transmembrane region" description="Helical" evidence="10">
    <location>
        <begin position="310"/>
        <end position="329"/>
    </location>
</feature>
<keyword evidence="7 10" id="KW-0811">Translocation</keyword>
<dbReference type="OrthoDB" id="9809248at2"/>
<evidence type="ECO:0000256" key="11">
    <source>
        <dbReference type="RuleBase" id="RU004349"/>
    </source>
</evidence>
<feature type="transmembrane region" description="Helical" evidence="10">
    <location>
        <begin position="144"/>
        <end position="165"/>
    </location>
</feature>
<dbReference type="PROSITE" id="PS00756">
    <property type="entry name" value="SECY_2"/>
    <property type="match status" value="1"/>
</dbReference>
<dbReference type="AlphaFoldDB" id="A0A1D7QSN1"/>
<dbReference type="InterPro" id="IPR030659">
    <property type="entry name" value="SecY_CS"/>
</dbReference>
<feature type="transmembrane region" description="Helical" evidence="10">
    <location>
        <begin position="177"/>
        <end position="202"/>
    </location>
</feature>
<comment type="caution">
    <text evidence="10">Lacks conserved residue(s) required for the propagation of feature annotation.</text>
</comment>
<dbReference type="GO" id="GO:0065002">
    <property type="term" value="P:intracellular protein transmembrane transport"/>
    <property type="evidence" value="ECO:0007669"/>
    <property type="project" value="UniProtKB-UniRule"/>
</dbReference>
<evidence type="ECO:0000256" key="8">
    <source>
        <dbReference type="ARBA" id="ARBA00023136"/>
    </source>
</evidence>
<dbReference type="HAMAP" id="MF_01465">
    <property type="entry name" value="SecY"/>
    <property type="match status" value="1"/>
</dbReference>
<evidence type="ECO:0000256" key="2">
    <source>
        <dbReference type="ARBA" id="ARBA00005751"/>
    </source>
</evidence>
<name>A0A1D7QSN1_9BACI</name>
<accession>A0A1D7QSN1</accession>
<dbReference type="GO" id="GO:0043952">
    <property type="term" value="P:protein transport by the Sec complex"/>
    <property type="evidence" value="ECO:0007669"/>
    <property type="project" value="UniProtKB-UniRule"/>
</dbReference>
<dbReference type="Gene3D" id="1.10.3370.10">
    <property type="entry name" value="SecY subunit domain"/>
    <property type="match status" value="1"/>
</dbReference>
<feature type="transmembrane region" description="Helical" evidence="10">
    <location>
        <begin position="65"/>
        <end position="86"/>
    </location>
</feature>
<comment type="similarity">
    <text evidence="2 10 11">Belongs to the SecY/SEC61-alpha family.</text>
</comment>
<comment type="subunit">
    <text evidence="10">Component of the Sec protein translocase complex. Heterotrimer consisting of SecY, SecE and SecG subunits. The heterotrimers can form oligomers, although 1 heterotrimer is thought to be able to translocate proteins. Interacts with the ribosome. Interacts with SecDF, and other proteins may be involved. Interacts with SecA.</text>
</comment>
<keyword evidence="5 10" id="KW-0653">Protein transport</keyword>
<comment type="subcellular location">
    <subcellularLocation>
        <location evidence="10">Cell membrane</location>
        <topology evidence="10">Multi-pass membrane protein</topology>
    </subcellularLocation>
    <subcellularLocation>
        <location evidence="1">Membrane</location>
        <topology evidence="1">Multi-pass membrane protein</topology>
    </subcellularLocation>
</comment>
<proteinExistence type="inferred from homology"/>
<dbReference type="InterPro" id="IPR026593">
    <property type="entry name" value="SecY"/>
</dbReference>
<evidence type="ECO:0000256" key="9">
    <source>
        <dbReference type="ARBA" id="ARBA00039733"/>
    </source>
</evidence>
<evidence type="ECO:0000256" key="6">
    <source>
        <dbReference type="ARBA" id="ARBA00022989"/>
    </source>
</evidence>
<feature type="transmembrane region" description="Helical" evidence="10">
    <location>
        <begin position="391"/>
        <end position="410"/>
    </location>
</feature>
<evidence type="ECO:0000256" key="4">
    <source>
        <dbReference type="ARBA" id="ARBA00022692"/>
    </source>
</evidence>
<dbReference type="PIRSF" id="PIRSF004557">
    <property type="entry name" value="SecY"/>
    <property type="match status" value="1"/>
</dbReference>
<dbReference type="Pfam" id="PF00344">
    <property type="entry name" value="SecY"/>
    <property type="match status" value="1"/>
</dbReference>
<dbReference type="Proteomes" id="UP000094463">
    <property type="component" value="Chromosome"/>
</dbReference>
<feature type="transmembrane region" description="Helical" evidence="10">
    <location>
        <begin position="268"/>
        <end position="290"/>
    </location>
</feature>
<feature type="transmembrane region" description="Helical" evidence="10">
    <location>
        <begin position="364"/>
        <end position="385"/>
    </location>
</feature>
<keyword evidence="3 10" id="KW-0813">Transport</keyword>
<dbReference type="GO" id="GO:0006605">
    <property type="term" value="P:protein targeting"/>
    <property type="evidence" value="ECO:0007669"/>
    <property type="project" value="UniProtKB-UniRule"/>
</dbReference>
<gene>
    <name evidence="10 12" type="primary">secY</name>
    <name evidence="12" type="ORF">BBEV_0606</name>
</gene>
<evidence type="ECO:0000256" key="10">
    <source>
        <dbReference type="HAMAP-Rule" id="MF_01465"/>
    </source>
</evidence>
<dbReference type="NCBIfam" id="TIGR00967">
    <property type="entry name" value="3a0501s007"/>
    <property type="match status" value="1"/>
</dbReference>
<dbReference type="KEGG" id="bbev:BBEV_0606"/>
<dbReference type="STRING" id="632773.BBEV_0606"/>
<keyword evidence="6 10" id="KW-1133">Transmembrane helix</keyword>
<sequence>MFRTIKNIFSVGDLRNKILFTLAILFVFRIGAHIPAPGVNADVLDFEGLAALGFLNTFGGGALENFSIFATGIMPYITASIIVQLLRMDVVPKFAEWSKEGDQGRKKLAQVTRYGTVLIAFVQALGLSFGFNNIMPGLVPNPTFATYMMIALTLTAGTAFLLWLGEQITAQGVGNGISLLIFAGIAAGIPGGVTQLYTIYIYDAGDQLFMNLMIVLLILLAIVAVVVGVIFVQQAIRKVPVQYAKKLGAGGQPKGGQSSHIPLKVNSAGVIPVIFAMSLFIFPPTIANFFGAESAFGQWIVQAFDYTNTIGMAVYVLLIIGFTYFYTFVQMNPEQMAENLKKQNGFIPGIRPGKTTEKYITRTLYRLTFVGALFLASVSILPMLLTRFAGLPPAVQIGGTGLLIVVGVALDTMKRIESQLLDRRYTGFMRRPS</sequence>
<dbReference type="InterPro" id="IPR023201">
    <property type="entry name" value="SecY_dom_sf"/>
</dbReference>
<feature type="transmembrane region" description="Helical" evidence="10">
    <location>
        <begin position="208"/>
        <end position="232"/>
    </location>
</feature>
<keyword evidence="10" id="KW-1003">Cell membrane</keyword>
<evidence type="ECO:0000256" key="7">
    <source>
        <dbReference type="ARBA" id="ARBA00023010"/>
    </source>
</evidence>
<dbReference type="FunFam" id="1.10.3370.10:FF:000001">
    <property type="entry name" value="Preprotein translocase subunit SecY"/>
    <property type="match status" value="1"/>
</dbReference>